<comment type="caution">
    <text evidence="2">The sequence shown here is derived from an EMBL/GenBank/DDBJ whole genome shotgun (WGS) entry which is preliminary data.</text>
</comment>
<accession>W3A2F4</accession>
<dbReference type="AlphaFoldDB" id="W3A2F4"/>
<dbReference type="Proteomes" id="UP000018948">
    <property type="component" value="Unassembled WGS sequence"/>
</dbReference>
<organism evidence="2 3">
    <name type="scientific">Phytophthora nicotianae P10297</name>
    <dbReference type="NCBI Taxonomy" id="1317064"/>
    <lineage>
        <taxon>Eukaryota</taxon>
        <taxon>Sar</taxon>
        <taxon>Stramenopiles</taxon>
        <taxon>Oomycota</taxon>
        <taxon>Peronosporomycetes</taxon>
        <taxon>Peronosporales</taxon>
        <taxon>Peronosporaceae</taxon>
        <taxon>Phytophthora</taxon>
    </lineage>
</organism>
<evidence type="ECO:0000256" key="1">
    <source>
        <dbReference type="SAM" id="MobiDB-lite"/>
    </source>
</evidence>
<feature type="region of interest" description="Disordered" evidence="1">
    <location>
        <begin position="1"/>
        <end position="26"/>
    </location>
</feature>
<name>W3A2F4_PHYNI</name>
<proteinExistence type="predicted"/>
<gene>
    <name evidence="2" type="ORF">F442_01725</name>
</gene>
<evidence type="ECO:0000313" key="2">
    <source>
        <dbReference type="EMBL" id="ETP53361.1"/>
    </source>
</evidence>
<reference evidence="2 3" key="1">
    <citation type="submission" date="2013-11" db="EMBL/GenBank/DDBJ databases">
        <title>The Genome Sequence of Phytophthora parasitica P10297.</title>
        <authorList>
            <consortium name="The Broad Institute Genomics Platform"/>
            <person name="Russ C."/>
            <person name="Tyler B."/>
            <person name="Panabieres F."/>
            <person name="Shan W."/>
            <person name="Tripathy S."/>
            <person name="Grunwald N."/>
            <person name="Machado M."/>
            <person name="Johnson C.S."/>
            <person name="Walker B."/>
            <person name="Young S.K."/>
            <person name="Zeng Q."/>
            <person name="Gargeya S."/>
            <person name="Fitzgerald M."/>
            <person name="Haas B."/>
            <person name="Abouelleil A."/>
            <person name="Allen A.W."/>
            <person name="Alvarado L."/>
            <person name="Arachchi H.M."/>
            <person name="Berlin A.M."/>
            <person name="Chapman S.B."/>
            <person name="Gainer-Dewar J."/>
            <person name="Goldberg J."/>
            <person name="Griggs A."/>
            <person name="Gujja S."/>
            <person name="Hansen M."/>
            <person name="Howarth C."/>
            <person name="Imamovic A."/>
            <person name="Ireland A."/>
            <person name="Larimer J."/>
            <person name="McCowan C."/>
            <person name="Murphy C."/>
            <person name="Pearson M."/>
            <person name="Poon T.W."/>
            <person name="Priest M."/>
            <person name="Roberts A."/>
            <person name="Saif S."/>
            <person name="Shea T."/>
            <person name="Sisk P."/>
            <person name="Sykes S."/>
            <person name="Wortman J."/>
            <person name="Nusbaum C."/>
            <person name="Birren B."/>
        </authorList>
    </citation>
    <scope>NUCLEOTIDE SEQUENCE [LARGE SCALE GENOMIC DNA]</scope>
    <source>
        <strain evidence="2 3">P10297</strain>
    </source>
</reference>
<dbReference type="EMBL" id="ANIY01000348">
    <property type="protein sequence ID" value="ETP53361.1"/>
    <property type="molecule type" value="Genomic_DNA"/>
</dbReference>
<protein>
    <submittedName>
        <fullName evidence="2">Uncharacterized protein</fullName>
    </submittedName>
</protein>
<sequence>MDLLDDLLETHQELSKKSKKPKKPLMAELEMKIAHGKAS</sequence>
<evidence type="ECO:0000313" key="3">
    <source>
        <dbReference type="Proteomes" id="UP000018948"/>
    </source>
</evidence>